<sequence length="100" mass="11582">MVRKPHLLRKNTERNLKQKITGRDHRIDLAGIPRQISKDCACEAQKAPTTNVLHLEDHPTKSFHREIELITFIEEDANKVHSPHNDHLVLTIQISNMLVH</sequence>
<proteinExistence type="predicted"/>
<dbReference type="InParanoid" id="A0A2P5BGJ6"/>
<dbReference type="OrthoDB" id="1752268at2759"/>
<reference evidence="2" key="1">
    <citation type="submission" date="2016-06" db="EMBL/GenBank/DDBJ databases">
        <title>Parallel loss of symbiosis genes in relatives of nitrogen-fixing non-legume Parasponia.</title>
        <authorList>
            <person name="Van Velzen R."/>
            <person name="Holmer R."/>
            <person name="Bu F."/>
            <person name="Rutten L."/>
            <person name="Van Zeijl A."/>
            <person name="Liu W."/>
            <person name="Santuari L."/>
            <person name="Cao Q."/>
            <person name="Sharma T."/>
            <person name="Shen D."/>
            <person name="Roswanjaya Y."/>
            <person name="Wardhani T."/>
            <person name="Kalhor M.S."/>
            <person name="Jansen J."/>
            <person name="Van den Hoogen J."/>
            <person name="Gungor B."/>
            <person name="Hartog M."/>
            <person name="Hontelez J."/>
            <person name="Verver J."/>
            <person name="Yang W.-C."/>
            <person name="Schijlen E."/>
            <person name="Repin R."/>
            <person name="Schilthuizen M."/>
            <person name="Schranz E."/>
            <person name="Heidstra R."/>
            <person name="Miyata K."/>
            <person name="Fedorova E."/>
            <person name="Kohlen W."/>
            <person name="Bisseling T."/>
            <person name="Smit S."/>
            <person name="Geurts R."/>
        </authorList>
    </citation>
    <scope>NUCLEOTIDE SEQUENCE [LARGE SCALE GENOMIC DNA]</scope>
    <source>
        <strain evidence="2">cv. RG33-2</strain>
    </source>
</reference>
<accession>A0A2P5BGJ6</accession>
<gene>
    <name evidence="1" type="ORF">TorRG33x02_321910</name>
</gene>
<keyword evidence="2" id="KW-1185">Reference proteome</keyword>
<protein>
    <submittedName>
        <fullName evidence="1">Uncharacterized protein</fullName>
    </submittedName>
</protein>
<name>A0A2P5BGJ6_TREOI</name>
<evidence type="ECO:0000313" key="2">
    <source>
        <dbReference type="Proteomes" id="UP000237000"/>
    </source>
</evidence>
<evidence type="ECO:0000313" key="1">
    <source>
        <dbReference type="EMBL" id="PON47906.1"/>
    </source>
</evidence>
<comment type="caution">
    <text evidence="1">The sequence shown here is derived from an EMBL/GenBank/DDBJ whole genome shotgun (WGS) entry which is preliminary data.</text>
</comment>
<dbReference type="AlphaFoldDB" id="A0A2P5BGJ6"/>
<dbReference type="Proteomes" id="UP000237000">
    <property type="component" value="Unassembled WGS sequence"/>
</dbReference>
<dbReference type="EMBL" id="JXTC01000526">
    <property type="protein sequence ID" value="PON47906.1"/>
    <property type="molecule type" value="Genomic_DNA"/>
</dbReference>
<organism evidence="1 2">
    <name type="scientific">Trema orientale</name>
    <name type="common">Charcoal tree</name>
    <name type="synonym">Celtis orientalis</name>
    <dbReference type="NCBI Taxonomy" id="63057"/>
    <lineage>
        <taxon>Eukaryota</taxon>
        <taxon>Viridiplantae</taxon>
        <taxon>Streptophyta</taxon>
        <taxon>Embryophyta</taxon>
        <taxon>Tracheophyta</taxon>
        <taxon>Spermatophyta</taxon>
        <taxon>Magnoliopsida</taxon>
        <taxon>eudicotyledons</taxon>
        <taxon>Gunneridae</taxon>
        <taxon>Pentapetalae</taxon>
        <taxon>rosids</taxon>
        <taxon>fabids</taxon>
        <taxon>Rosales</taxon>
        <taxon>Cannabaceae</taxon>
        <taxon>Trema</taxon>
    </lineage>
</organism>